<feature type="compositionally biased region" description="Low complexity" evidence="9">
    <location>
        <begin position="28"/>
        <end position="39"/>
    </location>
</feature>
<dbReference type="Pfam" id="PF02321">
    <property type="entry name" value="OEP"/>
    <property type="match status" value="1"/>
</dbReference>
<dbReference type="PANTHER" id="PTHR30026:SF20">
    <property type="entry name" value="OUTER MEMBRANE PROTEIN TOLC"/>
    <property type="match status" value="1"/>
</dbReference>
<dbReference type="GO" id="GO:0009279">
    <property type="term" value="C:cell outer membrane"/>
    <property type="evidence" value="ECO:0007669"/>
    <property type="project" value="UniProtKB-SubCell"/>
</dbReference>
<evidence type="ECO:0000256" key="1">
    <source>
        <dbReference type="ARBA" id="ARBA00004442"/>
    </source>
</evidence>
<keyword evidence="4" id="KW-1134">Transmembrane beta strand</keyword>
<comment type="subcellular location">
    <subcellularLocation>
        <location evidence="1">Cell outer membrane</location>
    </subcellularLocation>
</comment>
<dbReference type="GO" id="GO:0015562">
    <property type="term" value="F:efflux transmembrane transporter activity"/>
    <property type="evidence" value="ECO:0007669"/>
    <property type="project" value="InterPro"/>
</dbReference>
<keyword evidence="5" id="KW-0812">Transmembrane</keyword>
<evidence type="ECO:0000313" key="11">
    <source>
        <dbReference type="Proteomes" id="UP000182409"/>
    </source>
</evidence>
<evidence type="ECO:0000256" key="9">
    <source>
        <dbReference type="SAM" id="MobiDB-lite"/>
    </source>
</evidence>
<keyword evidence="8" id="KW-0175">Coiled coil</keyword>
<dbReference type="GO" id="GO:0015288">
    <property type="term" value="F:porin activity"/>
    <property type="evidence" value="ECO:0007669"/>
    <property type="project" value="TreeGrafter"/>
</dbReference>
<dbReference type="InterPro" id="IPR051906">
    <property type="entry name" value="TolC-like"/>
</dbReference>
<dbReference type="RefSeq" id="WP_074655019.1">
    <property type="nucleotide sequence ID" value="NZ_FNSD01000001.1"/>
</dbReference>
<evidence type="ECO:0000256" key="3">
    <source>
        <dbReference type="ARBA" id="ARBA00022448"/>
    </source>
</evidence>
<keyword evidence="6" id="KW-0472">Membrane</keyword>
<evidence type="ECO:0000256" key="6">
    <source>
        <dbReference type="ARBA" id="ARBA00023136"/>
    </source>
</evidence>
<feature type="coiled-coil region" evidence="8">
    <location>
        <begin position="299"/>
        <end position="333"/>
    </location>
</feature>
<evidence type="ECO:0000313" key="10">
    <source>
        <dbReference type="EMBL" id="SEC33787.1"/>
    </source>
</evidence>
<evidence type="ECO:0000256" key="5">
    <source>
        <dbReference type="ARBA" id="ARBA00022692"/>
    </source>
</evidence>
<keyword evidence="7" id="KW-0998">Cell outer membrane</keyword>
<dbReference type="EMBL" id="FNSD01000001">
    <property type="protein sequence ID" value="SEC33787.1"/>
    <property type="molecule type" value="Genomic_DNA"/>
</dbReference>
<dbReference type="OrthoDB" id="106829at2"/>
<evidence type="ECO:0000256" key="4">
    <source>
        <dbReference type="ARBA" id="ARBA00022452"/>
    </source>
</evidence>
<keyword evidence="3" id="KW-0813">Transport</keyword>
<dbReference type="GO" id="GO:1990281">
    <property type="term" value="C:efflux pump complex"/>
    <property type="evidence" value="ECO:0007669"/>
    <property type="project" value="TreeGrafter"/>
</dbReference>
<gene>
    <name evidence="10" type="ORF">SAMN05443244_3215</name>
</gene>
<dbReference type="SUPFAM" id="SSF56954">
    <property type="entry name" value="Outer membrane efflux proteins (OEP)"/>
    <property type="match status" value="1"/>
</dbReference>
<evidence type="ECO:0000256" key="8">
    <source>
        <dbReference type="SAM" id="Coils"/>
    </source>
</evidence>
<feature type="region of interest" description="Disordered" evidence="9">
    <location>
        <begin position="28"/>
        <end position="52"/>
    </location>
</feature>
<sequence>MKSSTPIYEVAVILAALVLSVPVFAQSSSSFSPLSNSISTPRPFDPGTNTTNPSALAVQAQNPFLGSVPTSTLMPGILELSLTDVVNRGLHANLGLIDSEQDHAQSRAARLRALSTLLPQLSAQFAEDFQNFPVNTIGGQKLGLPSIVPNYNYQLASVDYKQKVVDIAAWHEVKAAHAEEAMSSASLADAKNIVVLAATSAYLQVLASQSRVKAAEAEFASAQAVESLLRDRVKREVSPEIDAIRATVARDSADQRLALAQVRLEKDKLGLTRIIGLPVEQEFTLTTDLGFHDAPEKNLDTLVQQAAASRQDLKAAEARVEFARQQVKAQSAQNLPSVEVRANGGEVGVNFGHVYGNYGIEGQVSVPIFTGRRIEAAVLTATATLNRRQAEFEDLQQRTKYDVRSALLDLRAADKSVQVARTNSSLAEEGLRQAKDRFEAGVSNSLELIQAEQAVAAAKDNDIASIYGHNLAKLLLVRSLGTAERDYTTYLGVR</sequence>
<evidence type="ECO:0000256" key="2">
    <source>
        <dbReference type="ARBA" id="ARBA00007613"/>
    </source>
</evidence>
<dbReference type="Proteomes" id="UP000182409">
    <property type="component" value="Unassembled WGS sequence"/>
</dbReference>
<accession>A0A1H4RPL7</accession>
<comment type="similarity">
    <text evidence="2">Belongs to the outer membrane factor (OMF) (TC 1.B.17) family.</text>
</comment>
<dbReference type="AlphaFoldDB" id="A0A1H4RPL7"/>
<dbReference type="InterPro" id="IPR003423">
    <property type="entry name" value="OMP_efflux"/>
</dbReference>
<dbReference type="PANTHER" id="PTHR30026">
    <property type="entry name" value="OUTER MEMBRANE PROTEIN TOLC"/>
    <property type="match status" value="1"/>
</dbReference>
<protein>
    <submittedName>
        <fullName evidence="10">Outer membrane protein TolC</fullName>
    </submittedName>
</protein>
<proteinExistence type="inferred from homology"/>
<reference evidence="10 11" key="1">
    <citation type="submission" date="2016-10" db="EMBL/GenBank/DDBJ databases">
        <authorList>
            <person name="de Groot N.N."/>
        </authorList>
    </citation>
    <scope>NUCLEOTIDE SEQUENCE [LARGE SCALE GENOMIC DNA]</scope>
    <source>
        <strain evidence="10 11">AB35.6</strain>
    </source>
</reference>
<name>A0A1H4RPL7_9BACT</name>
<dbReference type="Gene3D" id="1.20.1600.10">
    <property type="entry name" value="Outer membrane efflux proteins (OEP)"/>
    <property type="match status" value="1"/>
</dbReference>
<organism evidence="10 11">
    <name type="scientific">Terriglobus roseus</name>
    <dbReference type="NCBI Taxonomy" id="392734"/>
    <lineage>
        <taxon>Bacteria</taxon>
        <taxon>Pseudomonadati</taxon>
        <taxon>Acidobacteriota</taxon>
        <taxon>Terriglobia</taxon>
        <taxon>Terriglobales</taxon>
        <taxon>Acidobacteriaceae</taxon>
        <taxon>Terriglobus</taxon>
    </lineage>
</organism>
<evidence type="ECO:0000256" key="7">
    <source>
        <dbReference type="ARBA" id="ARBA00023237"/>
    </source>
</evidence>